<protein>
    <submittedName>
        <fullName evidence="1">Uncharacterized protein</fullName>
    </submittedName>
</protein>
<reference evidence="1" key="1">
    <citation type="submission" date="2023-07" db="EMBL/GenBank/DDBJ databases">
        <title>draft genome sequence of fig (Ficus carica).</title>
        <authorList>
            <person name="Takahashi T."/>
            <person name="Nishimura K."/>
        </authorList>
    </citation>
    <scope>NUCLEOTIDE SEQUENCE</scope>
</reference>
<keyword evidence="2" id="KW-1185">Reference proteome</keyword>
<dbReference type="Proteomes" id="UP001187192">
    <property type="component" value="Unassembled WGS sequence"/>
</dbReference>
<accession>A0AA88D678</accession>
<comment type="caution">
    <text evidence="1">The sequence shown here is derived from an EMBL/GenBank/DDBJ whole genome shotgun (WGS) entry which is preliminary data.</text>
</comment>
<name>A0AA88D678_FICCA</name>
<sequence length="175" mass="19439">MIRSEKCLRRALWRMERTSRCSMAAKQRTTPNFLLLLGFSHHQLLQQLLDFGMGVGIRFHDDGLGWVSGLGSGWRSGSGFGTGVGVQFWDRGPGRGWVSESRVGVRFRGWGRGIGSGSGLGAGVWFWDGGQDRGRVRVLSRRLGWVLGWESGVTLVPLLNLDPKTRPDPKTQNRC</sequence>
<gene>
    <name evidence="1" type="ORF">TIFTF001_012372</name>
</gene>
<evidence type="ECO:0000313" key="2">
    <source>
        <dbReference type="Proteomes" id="UP001187192"/>
    </source>
</evidence>
<dbReference type="EMBL" id="BTGU01000015">
    <property type="protein sequence ID" value="GMN43167.1"/>
    <property type="molecule type" value="Genomic_DNA"/>
</dbReference>
<dbReference type="AlphaFoldDB" id="A0AA88D678"/>
<proteinExistence type="predicted"/>
<evidence type="ECO:0000313" key="1">
    <source>
        <dbReference type="EMBL" id="GMN43167.1"/>
    </source>
</evidence>
<organism evidence="1 2">
    <name type="scientific">Ficus carica</name>
    <name type="common">Common fig</name>
    <dbReference type="NCBI Taxonomy" id="3494"/>
    <lineage>
        <taxon>Eukaryota</taxon>
        <taxon>Viridiplantae</taxon>
        <taxon>Streptophyta</taxon>
        <taxon>Embryophyta</taxon>
        <taxon>Tracheophyta</taxon>
        <taxon>Spermatophyta</taxon>
        <taxon>Magnoliopsida</taxon>
        <taxon>eudicotyledons</taxon>
        <taxon>Gunneridae</taxon>
        <taxon>Pentapetalae</taxon>
        <taxon>rosids</taxon>
        <taxon>fabids</taxon>
        <taxon>Rosales</taxon>
        <taxon>Moraceae</taxon>
        <taxon>Ficeae</taxon>
        <taxon>Ficus</taxon>
    </lineage>
</organism>